<dbReference type="EMBL" id="MZ398135">
    <property type="protein sequence ID" value="QXP45117.1"/>
    <property type="molecule type" value="Genomic_DNA"/>
</dbReference>
<sequence length="36" mass="4204">MGRVGITFPHGKPKFDYRPRKVFSFCLFSLVKFILA</sequence>
<evidence type="ECO:0000313" key="1">
    <source>
        <dbReference type="EMBL" id="QXP45117.1"/>
    </source>
</evidence>
<dbReference type="Proteomes" id="UP000827445">
    <property type="component" value="Segment"/>
</dbReference>
<proteinExistence type="predicted"/>
<accession>A0AAE7VIV7</accession>
<reference evidence="1 2" key="1">
    <citation type="journal article" date="2021" name="Microbiol. Resour. Announc.">
        <title>Genome Sequences of Bacteriophages cd2, cd3, and cd4, which Specifically Target Carnobacterium divergens.</title>
        <authorList>
            <person name="Zhang P."/>
            <person name="Britton A.P."/>
            <person name="Visser K.A."/>
            <person name="Welke C.A."/>
            <person name="Wassink H."/>
            <person name="Prins E."/>
            <person name="Yang X."/>
            <person name="Martin-Visscher L.A."/>
        </authorList>
    </citation>
    <scope>NUCLEOTIDE SEQUENCE [LARGE SCALE GENOMIC DNA]</scope>
    <source>
        <strain evidence="2">cd2</strain>
    </source>
</reference>
<protein>
    <submittedName>
        <fullName evidence="1">Uncharacterized protein</fullName>
    </submittedName>
</protein>
<name>A0AAE7VIV7_9CAUD</name>
<organism evidence="1 2">
    <name type="scientific">Carnobacterium phage cd2</name>
    <dbReference type="NCBI Taxonomy" id="2849244"/>
    <lineage>
        <taxon>Viruses</taxon>
        <taxon>Duplodnaviria</taxon>
        <taxon>Heunggongvirae</taxon>
        <taxon>Uroviricota</taxon>
        <taxon>Caudoviricetes</taxon>
        <taxon>Carnodivirus</taxon>
        <taxon>Carnodivirus cd2-like</taxon>
    </lineage>
</organism>
<gene>
    <name evidence="1" type="ORF">cd2_101</name>
</gene>
<evidence type="ECO:0000313" key="2">
    <source>
        <dbReference type="Proteomes" id="UP000827445"/>
    </source>
</evidence>
<keyword evidence="2" id="KW-1185">Reference proteome</keyword>